<reference evidence="1" key="1">
    <citation type="journal article" date="2012" name="Nat. Biotechnol.">
        <title>Reference genome sequence of the model plant Setaria.</title>
        <authorList>
            <person name="Bennetzen J.L."/>
            <person name="Schmutz J."/>
            <person name="Wang H."/>
            <person name="Percifield R."/>
            <person name="Hawkins J."/>
            <person name="Pontaroli A.C."/>
            <person name="Estep M."/>
            <person name="Feng L."/>
            <person name="Vaughn J.N."/>
            <person name="Grimwood J."/>
            <person name="Jenkins J."/>
            <person name="Barry K."/>
            <person name="Lindquist E."/>
            <person name="Hellsten U."/>
            <person name="Deshpande S."/>
            <person name="Wang X."/>
            <person name="Wu X."/>
            <person name="Mitros T."/>
            <person name="Triplett J."/>
            <person name="Yang X."/>
            <person name="Ye C.Y."/>
            <person name="Mauro-Herrera M."/>
            <person name="Wang L."/>
            <person name="Li P."/>
            <person name="Sharma M."/>
            <person name="Sharma R."/>
            <person name="Ronald P.C."/>
            <person name="Panaud O."/>
            <person name="Kellogg E.A."/>
            <person name="Brutnell T.P."/>
            <person name="Doust A.N."/>
            <person name="Tuskan G.A."/>
            <person name="Rokhsar D."/>
            <person name="Devos K.M."/>
        </authorList>
    </citation>
    <scope>NUCLEOTIDE SEQUENCE [LARGE SCALE GENOMIC DNA]</scope>
    <source>
        <strain evidence="1">Yugu1</strain>
    </source>
</reference>
<reference evidence="1" key="2">
    <citation type="submission" date="2015-07" db="EMBL/GenBank/DDBJ databases">
        <authorList>
            <person name="Noorani M."/>
        </authorList>
    </citation>
    <scope>NUCLEOTIDE SEQUENCE</scope>
    <source>
        <strain evidence="1">Yugu1</strain>
    </source>
</reference>
<dbReference type="EMBL" id="CM003536">
    <property type="protein sequence ID" value="RCV40372.1"/>
    <property type="molecule type" value="Genomic_DNA"/>
</dbReference>
<name>A0A368SD64_SETIT</name>
<evidence type="ECO:0000313" key="1">
    <source>
        <dbReference type="EMBL" id="RCV40372.1"/>
    </source>
</evidence>
<dbReference type="AlphaFoldDB" id="A0A368SD64"/>
<organism evidence="1">
    <name type="scientific">Setaria italica</name>
    <name type="common">Foxtail millet</name>
    <name type="synonym">Panicum italicum</name>
    <dbReference type="NCBI Taxonomy" id="4555"/>
    <lineage>
        <taxon>Eukaryota</taxon>
        <taxon>Viridiplantae</taxon>
        <taxon>Streptophyta</taxon>
        <taxon>Embryophyta</taxon>
        <taxon>Tracheophyta</taxon>
        <taxon>Spermatophyta</taxon>
        <taxon>Magnoliopsida</taxon>
        <taxon>Liliopsida</taxon>
        <taxon>Poales</taxon>
        <taxon>Poaceae</taxon>
        <taxon>PACMAD clade</taxon>
        <taxon>Panicoideae</taxon>
        <taxon>Panicodae</taxon>
        <taxon>Paniceae</taxon>
        <taxon>Cenchrinae</taxon>
        <taxon>Setaria</taxon>
    </lineage>
</organism>
<gene>
    <name evidence="1" type="ORF">SETIT_9G047700v2</name>
</gene>
<proteinExistence type="predicted"/>
<protein>
    <submittedName>
        <fullName evidence="1">Uncharacterized protein</fullName>
    </submittedName>
</protein>
<sequence length="91" mass="9913">MAEALKRLMGQPSSTTSSIYIPLFKKVERMKTIGVPTEETAGFLKGWRTGSRLTTGSGQPTRGDNSVRLRAVYLSSCTTIGTTGQGRRIFD</sequence>
<accession>A0A368SD64</accession>